<dbReference type="Proteomes" id="UP000305401">
    <property type="component" value="Unassembled WGS sequence"/>
</dbReference>
<keyword evidence="2" id="KW-1185">Reference proteome</keyword>
<evidence type="ECO:0000313" key="2">
    <source>
        <dbReference type="Proteomes" id="UP000305401"/>
    </source>
</evidence>
<name>A0AC61S5Y8_9BACT</name>
<keyword evidence="1" id="KW-0808">Transferase</keyword>
<comment type="caution">
    <text evidence="1">The sequence shown here is derived from an EMBL/GenBank/DDBJ whole genome shotgun (WGS) entry which is preliminary data.</text>
</comment>
<reference evidence="1" key="1">
    <citation type="submission" date="2019-04" db="EMBL/GenBank/DDBJ databases">
        <title>Microbes associate with the intestines of laboratory mice.</title>
        <authorList>
            <person name="Navarre W."/>
            <person name="Wong E."/>
            <person name="Huang K.C."/>
            <person name="Tropini C."/>
            <person name="Ng K."/>
            <person name="Yu B."/>
        </authorList>
    </citation>
    <scope>NUCLEOTIDE SEQUENCE</scope>
    <source>
        <strain evidence="1">NM86_A22</strain>
    </source>
</reference>
<organism evidence="1 2">
    <name type="scientific">Muribaculum caecicola</name>
    <dbReference type="NCBI Taxonomy" id="3038144"/>
    <lineage>
        <taxon>Bacteria</taxon>
        <taxon>Pseudomonadati</taxon>
        <taxon>Bacteroidota</taxon>
        <taxon>Bacteroidia</taxon>
        <taxon>Bacteroidales</taxon>
        <taxon>Muribaculaceae</taxon>
        <taxon>Muribaculum</taxon>
    </lineage>
</organism>
<evidence type="ECO:0000313" key="1">
    <source>
        <dbReference type="EMBL" id="THG52721.1"/>
    </source>
</evidence>
<dbReference type="EMBL" id="SSTG01000041">
    <property type="protein sequence ID" value="THG52721.1"/>
    <property type="molecule type" value="Genomic_DNA"/>
</dbReference>
<gene>
    <name evidence="1" type="ORF">E5990_04865</name>
</gene>
<sequence>MNQSTSLRILYVFCDYLSTLAALLLFVVVRFHLEPVAHMMGSVGAMMSTTMVRLELLLFPLLMLFVYWLTGYYNEVIMKSRLQELLETLHSALVGMAVFFLIAMINDVDADRFNTYKLISILAAILFSCTYLMRVALTTAVRKRVADGRICRHTLIVGTGPKADSMYARLKKVSRVMGFQVEGFVSTGKSADNCLRNCNVPVYTIDSLKNMIASGSIQTLVVISDDAGINPTLEIINKLLPLECDVLVDAEFYQKLSAPVRTQNIIGEPLVDVSHPMISGSTANIKRFFDVAISAVALLLIWPFMLVLALLVRMDSPGPAIYRQERIGRHKKPFTIYKFRSMYINAESSGPSLSSPADTRITPLGRRLRKYRLDELPQLWNVLRGDMSLVGPRPEREYFIRQIVEKAPSYTLVQQVRPGLTSWGMVKFGYASTVDQMVQRLRYELMYIDNISILLDFRIIIYTIKIVLTGKGI</sequence>
<protein>
    <submittedName>
        <fullName evidence="1">Sugar transferase</fullName>
    </submittedName>
</protein>
<accession>A0AC61S5Y8</accession>
<proteinExistence type="predicted"/>